<dbReference type="Gene3D" id="3.30.479.10">
    <property type="entry name" value="6-pyruvoyl tetrahydropterin synthase/QueD"/>
    <property type="match status" value="1"/>
</dbReference>
<feature type="non-terminal residue" evidence="2">
    <location>
        <position position="1"/>
    </location>
</feature>
<gene>
    <name evidence="2" type="ORF">METZ01_LOCUS243325</name>
</gene>
<proteinExistence type="predicted"/>
<protein>
    <submittedName>
        <fullName evidence="2">Uncharacterized protein</fullName>
    </submittedName>
</protein>
<evidence type="ECO:0000256" key="1">
    <source>
        <dbReference type="SAM" id="Phobius"/>
    </source>
</evidence>
<evidence type="ECO:0000313" key="2">
    <source>
        <dbReference type="EMBL" id="SVB90471.1"/>
    </source>
</evidence>
<organism evidence="2">
    <name type="scientific">marine metagenome</name>
    <dbReference type="NCBI Taxonomy" id="408172"/>
    <lineage>
        <taxon>unclassified sequences</taxon>
        <taxon>metagenomes</taxon>
        <taxon>ecological metagenomes</taxon>
    </lineage>
</organism>
<reference evidence="2" key="1">
    <citation type="submission" date="2018-05" db="EMBL/GenBank/DDBJ databases">
        <authorList>
            <person name="Lanie J.A."/>
            <person name="Ng W.-L."/>
            <person name="Kazmierczak K.M."/>
            <person name="Andrzejewski T.M."/>
            <person name="Davidsen T.M."/>
            <person name="Wayne K.J."/>
            <person name="Tettelin H."/>
            <person name="Glass J.I."/>
            <person name="Rusch D."/>
            <person name="Podicherti R."/>
            <person name="Tsui H.-C.T."/>
            <person name="Winkler M.E."/>
        </authorList>
    </citation>
    <scope>NUCLEOTIDE SEQUENCE</scope>
</reference>
<dbReference type="InterPro" id="IPR038418">
    <property type="entry name" value="6-PTP_synth/QueD_sf"/>
</dbReference>
<name>A0A382HVG9_9ZZZZ</name>
<keyword evidence="1" id="KW-0472">Membrane</keyword>
<keyword evidence="1" id="KW-1133">Transmembrane helix</keyword>
<sequence>VLAMVWLYIDTKDAEKVSDLATSVFWLVLPSLGFFIAENLAIYLHTVVAVDQMKDTNITINKVEVWETENAFATAS</sequence>
<keyword evidence="1" id="KW-0812">Transmembrane</keyword>
<accession>A0A382HVG9</accession>
<dbReference type="EMBL" id="UINC01063146">
    <property type="protein sequence ID" value="SVB90471.1"/>
    <property type="molecule type" value="Genomic_DNA"/>
</dbReference>
<feature type="transmembrane region" description="Helical" evidence="1">
    <location>
        <begin position="20"/>
        <end position="44"/>
    </location>
</feature>
<dbReference type="AlphaFoldDB" id="A0A382HVG9"/>